<dbReference type="PANTHER" id="PTHR39289">
    <property type="match status" value="1"/>
</dbReference>
<dbReference type="SUPFAM" id="SSF51182">
    <property type="entry name" value="RmlC-like cupins"/>
    <property type="match status" value="1"/>
</dbReference>
<dbReference type="UniPathway" id="UPA00067">
    <property type="reaction ID" value="UER00123"/>
</dbReference>
<dbReference type="InterPro" id="IPR014710">
    <property type="entry name" value="RmlC-like_jellyroll"/>
</dbReference>
<dbReference type="Pfam" id="PF06339">
    <property type="entry name" value="Ectoine_synth"/>
    <property type="match status" value="1"/>
</dbReference>
<evidence type="ECO:0000256" key="3">
    <source>
        <dbReference type="ARBA" id="ARBA00013192"/>
    </source>
</evidence>
<evidence type="ECO:0000256" key="7">
    <source>
        <dbReference type="ARBA" id="ARBA00048714"/>
    </source>
</evidence>
<dbReference type="Proteomes" id="UP000527616">
    <property type="component" value="Unassembled WGS sequence"/>
</dbReference>
<dbReference type="GO" id="GO:0033990">
    <property type="term" value="F:ectoine synthase activity"/>
    <property type="evidence" value="ECO:0007669"/>
    <property type="project" value="UniProtKB-EC"/>
</dbReference>
<comment type="pathway">
    <text evidence="1">Amine and polyamine biosynthesis; ectoine biosynthesis; L-ectoine from L-aspartate 4-semialdehyde: step 3/3.</text>
</comment>
<comment type="catalytic activity">
    <reaction evidence="7">
        <text>(2S)-4-acetamido-2-aminobutanoate = L-ectoine + H2O</text>
        <dbReference type="Rhea" id="RHEA:17281"/>
        <dbReference type="ChEBI" id="CHEBI:15377"/>
        <dbReference type="ChEBI" id="CHEBI:58515"/>
        <dbReference type="ChEBI" id="CHEBI:58929"/>
        <dbReference type="EC" id="4.2.1.108"/>
    </reaction>
</comment>
<sequence length="124" mass="13512">MIVRQLKDVTTIAWGNGLSRRFLLDSDGLGYTVTDTIVLAGTRSLLEYRNHLEACYCIEGSGEVITVEGTSHRITPGTLYALDQHDAHYLVADPDSDLRLVCVFSPALKGTEAHSLDRAAASAY</sequence>
<evidence type="ECO:0000313" key="9">
    <source>
        <dbReference type="Proteomes" id="UP000527616"/>
    </source>
</evidence>
<dbReference type="InterPro" id="IPR010462">
    <property type="entry name" value="Ectoine_synth"/>
</dbReference>
<proteinExistence type="inferred from homology"/>
<reference evidence="8 9" key="1">
    <citation type="submission" date="2020-07" db="EMBL/GenBank/DDBJ databases">
        <title>Sequencing the genomes of 1000 actinobacteria strains.</title>
        <authorList>
            <person name="Klenk H.-P."/>
        </authorList>
    </citation>
    <scope>NUCLEOTIDE SEQUENCE [LARGE SCALE GENOMIC DNA]</scope>
    <source>
        <strain evidence="8 9">DSM 103164</strain>
    </source>
</reference>
<dbReference type="EMBL" id="JACBZS010000001">
    <property type="protein sequence ID" value="NYI71626.1"/>
    <property type="molecule type" value="Genomic_DNA"/>
</dbReference>
<dbReference type="RefSeq" id="WP_179445428.1">
    <property type="nucleotide sequence ID" value="NZ_JACBZS010000001.1"/>
</dbReference>
<keyword evidence="5 8" id="KW-0456">Lyase</keyword>
<comment type="caution">
    <text evidence="8">The sequence shown here is derived from an EMBL/GenBank/DDBJ whole genome shotgun (WGS) entry which is preliminary data.</text>
</comment>
<gene>
    <name evidence="8" type="ORF">GGQ54_002186</name>
</gene>
<evidence type="ECO:0000256" key="5">
    <source>
        <dbReference type="ARBA" id="ARBA00023239"/>
    </source>
</evidence>
<dbReference type="NCBIfam" id="NF009806">
    <property type="entry name" value="PRK13290.1"/>
    <property type="match status" value="1"/>
</dbReference>
<organism evidence="8 9">
    <name type="scientific">Naumannella cuiyingiana</name>
    <dbReference type="NCBI Taxonomy" id="1347891"/>
    <lineage>
        <taxon>Bacteria</taxon>
        <taxon>Bacillati</taxon>
        <taxon>Actinomycetota</taxon>
        <taxon>Actinomycetes</taxon>
        <taxon>Propionibacteriales</taxon>
        <taxon>Propionibacteriaceae</taxon>
        <taxon>Naumannella</taxon>
    </lineage>
</organism>
<evidence type="ECO:0000256" key="1">
    <source>
        <dbReference type="ARBA" id="ARBA00005181"/>
    </source>
</evidence>
<keyword evidence="9" id="KW-1185">Reference proteome</keyword>
<protein>
    <recommendedName>
        <fullName evidence="4">L-ectoine synthase</fullName>
        <ecNumber evidence="3">4.2.1.108</ecNumber>
    </recommendedName>
    <alternativeName>
        <fullName evidence="6">N-acetyldiaminobutyrate dehydratase</fullName>
    </alternativeName>
</protein>
<evidence type="ECO:0000256" key="6">
    <source>
        <dbReference type="ARBA" id="ARBA00033271"/>
    </source>
</evidence>
<evidence type="ECO:0000256" key="2">
    <source>
        <dbReference type="ARBA" id="ARBA00009637"/>
    </source>
</evidence>
<comment type="similarity">
    <text evidence="2">Belongs to the ectoine synthase family.</text>
</comment>
<dbReference type="EC" id="4.2.1.108" evidence="3"/>
<accession>A0A7Z0DA80</accession>
<name>A0A7Z0DA80_9ACTN</name>
<dbReference type="GO" id="GO:0019491">
    <property type="term" value="P:ectoine biosynthetic process"/>
    <property type="evidence" value="ECO:0007669"/>
    <property type="project" value="UniProtKB-UniPathway"/>
</dbReference>
<evidence type="ECO:0000313" key="8">
    <source>
        <dbReference type="EMBL" id="NYI71626.1"/>
    </source>
</evidence>
<dbReference type="CDD" id="cd06978">
    <property type="entry name" value="cupin_EctC"/>
    <property type="match status" value="1"/>
</dbReference>
<dbReference type="InterPro" id="IPR011051">
    <property type="entry name" value="RmlC_Cupin_sf"/>
</dbReference>
<dbReference type="PANTHER" id="PTHR39289:SF1">
    <property type="entry name" value="L-ECTOINE SYNTHASE"/>
    <property type="match status" value="1"/>
</dbReference>
<dbReference type="Gene3D" id="2.60.120.10">
    <property type="entry name" value="Jelly Rolls"/>
    <property type="match status" value="1"/>
</dbReference>
<dbReference type="AlphaFoldDB" id="A0A7Z0DA80"/>
<evidence type="ECO:0000256" key="4">
    <source>
        <dbReference type="ARBA" id="ARBA00019707"/>
    </source>
</evidence>